<proteinExistence type="predicted"/>
<keyword evidence="2" id="KW-0732">Signal</keyword>
<dbReference type="PROSITE" id="PS51257">
    <property type="entry name" value="PROKAR_LIPOPROTEIN"/>
    <property type="match status" value="1"/>
</dbReference>
<organism evidence="3 4">
    <name type="scientific">Mycoplasma feriruminatoris</name>
    <dbReference type="NCBI Taxonomy" id="1179777"/>
    <lineage>
        <taxon>Bacteria</taxon>
        <taxon>Bacillati</taxon>
        <taxon>Mycoplasmatota</taxon>
        <taxon>Mollicutes</taxon>
        <taxon>Mycoplasmataceae</taxon>
        <taxon>Mycoplasma</taxon>
    </lineage>
</organism>
<feature type="signal peptide" evidence="2">
    <location>
        <begin position="1"/>
        <end position="21"/>
    </location>
</feature>
<feature type="compositionally biased region" description="Basic and acidic residues" evidence="1">
    <location>
        <begin position="40"/>
        <end position="60"/>
    </location>
</feature>
<dbReference type="NCBIfam" id="NF038029">
    <property type="entry name" value="LP_plasma"/>
    <property type="match status" value="1"/>
</dbReference>
<protein>
    <submittedName>
        <fullName evidence="3">BspA family leucine-rich repeat surface protein</fullName>
    </submittedName>
</protein>
<evidence type="ECO:0000313" key="3">
    <source>
        <dbReference type="EMBL" id="WFQ93722.1"/>
    </source>
</evidence>
<sequence length="264" mass="30630">MKKILTMLTSFSLIAISSVLVVSCKIDQLKDGIEKLKEIPNNVHKENEDKNNHKNSKHIDTMQQGDQPSSEGKNKSNSTLSYSNKDNIFSRIEDERDFIKNYYNWWKSNKHGNVNHYINPENPNEILILGYEKTNNPKDGYKLKEIPSHINKVPKELPSIVTSLESAFKNNQNEKIDGIEYWDTSRVKNMYQTFFGASKFNTDISKWKTSSVIDMSYMFAYTNSFNRDLSEWNVDKTFPPVGFAKGSSFENNIGLWPHFKKYTK</sequence>
<dbReference type="InterPro" id="IPR011889">
    <property type="entry name" value="Liste_lipo_26"/>
</dbReference>
<feature type="chain" id="PRO_5045190402" evidence="2">
    <location>
        <begin position="22"/>
        <end position="264"/>
    </location>
</feature>
<dbReference type="InterPro" id="IPR005046">
    <property type="entry name" value="DUF285"/>
</dbReference>
<accession>A0ABY8HVS5</accession>
<reference evidence="3" key="1">
    <citation type="submission" date="2022-11" db="EMBL/GenBank/DDBJ databases">
        <title>Comparative genomic analysis of Mycoplasma feriruminatoris and the Mycoplasma mycoides cluster.</title>
        <authorList>
            <person name="Baby V."/>
            <person name="Ambroset C."/>
            <person name="Gaurivaud P."/>
            <person name="Boury C."/>
            <person name="Guichoux E."/>
            <person name="Lartigue C."/>
            <person name="Tardy F."/>
            <person name="Sirand-Pugnet P."/>
        </authorList>
    </citation>
    <scope>NUCLEOTIDE SEQUENCE [LARGE SCALE GENOMIC DNA]</scope>
    <source>
        <strain evidence="3">L15181</strain>
    </source>
</reference>
<evidence type="ECO:0000256" key="1">
    <source>
        <dbReference type="SAM" id="MobiDB-lite"/>
    </source>
</evidence>
<dbReference type="Pfam" id="PF03382">
    <property type="entry name" value="DUF285"/>
    <property type="match status" value="1"/>
</dbReference>
<name>A0ABY8HVS5_9MOLU</name>
<dbReference type="EMBL" id="CP113498">
    <property type="protein sequence ID" value="WFQ93722.1"/>
    <property type="molecule type" value="Genomic_DNA"/>
</dbReference>
<evidence type="ECO:0000256" key="2">
    <source>
        <dbReference type="SAM" id="SignalP"/>
    </source>
</evidence>
<keyword evidence="4" id="KW-1185">Reference proteome</keyword>
<feature type="compositionally biased region" description="Polar residues" evidence="1">
    <location>
        <begin position="61"/>
        <end position="80"/>
    </location>
</feature>
<gene>
    <name evidence="3" type="ORF">MFERI15181_00642</name>
</gene>
<dbReference type="RefSeq" id="WP_278299845.1">
    <property type="nucleotide sequence ID" value="NZ_CP113498.1"/>
</dbReference>
<dbReference type="Proteomes" id="UP001214039">
    <property type="component" value="Chromosome"/>
</dbReference>
<dbReference type="NCBIfam" id="TIGR02167">
    <property type="entry name" value="Liste_lipo_26"/>
    <property type="match status" value="1"/>
</dbReference>
<dbReference type="InterPro" id="IPR054816">
    <property type="entry name" value="Lipoprotein_mollicutes-type_CS"/>
</dbReference>
<feature type="region of interest" description="Disordered" evidence="1">
    <location>
        <begin position="40"/>
        <end position="80"/>
    </location>
</feature>
<evidence type="ECO:0000313" key="4">
    <source>
        <dbReference type="Proteomes" id="UP001214039"/>
    </source>
</evidence>